<keyword evidence="1" id="KW-0732">Signal</keyword>
<gene>
    <name evidence="2" type="ORF">DXH95_12550</name>
</gene>
<name>A0A371B594_9SPHN</name>
<feature type="chain" id="PRO_5016680754" evidence="1">
    <location>
        <begin position="24"/>
        <end position="86"/>
    </location>
</feature>
<accession>A0A371B594</accession>
<dbReference type="RefSeq" id="WP_115549868.1">
    <property type="nucleotide sequence ID" value="NZ_QRGP01000002.1"/>
</dbReference>
<dbReference type="Proteomes" id="UP000263833">
    <property type="component" value="Unassembled WGS sequence"/>
</dbReference>
<protein>
    <submittedName>
        <fullName evidence="2">Uncharacterized protein</fullName>
    </submittedName>
</protein>
<proteinExistence type="predicted"/>
<evidence type="ECO:0000313" key="2">
    <source>
        <dbReference type="EMBL" id="RDV02766.1"/>
    </source>
</evidence>
<keyword evidence="3" id="KW-1185">Reference proteome</keyword>
<comment type="caution">
    <text evidence="2">The sequence shown here is derived from an EMBL/GenBank/DDBJ whole genome shotgun (WGS) entry which is preliminary data.</text>
</comment>
<organism evidence="2 3">
    <name type="scientific">Sphingorhabdus pulchriflava</name>
    <dbReference type="NCBI Taxonomy" id="2292257"/>
    <lineage>
        <taxon>Bacteria</taxon>
        <taxon>Pseudomonadati</taxon>
        <taxon>Pseudomonadota</taxon>
        <taxon>Alphaproteobacteria</taxon>
        <taxon>Sphingomonadales</taxon>
        <taxon>Sphingomonadaceae</taxon>
        <taxon>Sphingorhabdus</taxon>
    </lineage>
</organism>
<dbReference type="EMBL" id="QRGP01000002">
    <property type="protein sequence ID" value="RDV02766.1"/>
    <property type="molecule type" value="Genomic_DNA"/>
</dbReference>
<feature type="signal peptide" evidence="1">
    <location>
        <begin position="1"/>
        <end position="23"/>
    </location>
</feature>
<dbReference type="AlphaFoldDB" id="A0A371B594"/>
<reference evidence="3" key="1">
    <citation type="submission" date="2018-08" db="EMBL/GenBank/DDBJ databases">
        <authorList>
            <person name="Kim S.-J."/>
            <person name="Jung G.-Y."/>
        </authorList>
    </citation>
    <scope>NUCLEOTIDE SEQUENCE [LARGE SCALE GENOMIC DNA]</scope>
    <source>
        <strain evidence="3">GY_G</strain>
    </source>
</reference>
<evidence type="ECO:0000313" key="3">
    <source>
        <dbReference type="Proteomes" id="UP000263833"/>
    </source>
</evidence>
<sequence length="86" mass="9646">MLKMVLFFVPLCTAAPMPLVAMSAPAEMPEARMICKYSQQTGTRFKKRTCKTAAEWEAMAEAHREGLRETAVRPQIQVCDPRNGCN</sequence>
<evidence type="ECO:0000256" key="1">
    <source>
        <dbReference type="SAM" id="SignalP"/>
    </source>
</evidence>
<dbReference type="OrthoDB" id="7452412at2"/>